<name>A0A0K8QMT1_9GAMM</name>
<evidence type="ECO:0000256" key="8">
    <source>
        <dbReference type="ARBA" id="ARBA00022692"/>
    </source>
</evidence>
<dbReference type="InterPro" id="IPR003838">
    <property type="entry name" value="ABC3_permease_C"/>
</dbReference>
<evidence type="ECO:0000256" key="2">
    <source>
        <dbReference type="ARBA" id="ARBA00007379"/>
    </source>
</evidence>
<dbReference type="RefSeq" id="WP_062536595.1">
    <property type="nucleotide sequence ID" value="NZ_DF970191.1"/>
</dbReference>
<feature type="region of interest" description="Disordered" evidence="13">
    <location>
        <begin position="1"/>
        <end position="22"/>
    </location>
</feature>
<dbReference type="Gene3D" id="3.30.70.3040">
    <property type="match status" value="1"/>
</dbReference>
<evidence type="ECO:0000256" key="10">
    <source>
        <dbReference type="ARBA" id="ARBA00023136"/>
    </source>
</evidence>
<keyword evidence="8 14" id="KW-0812">Transmembrane</keyword>
<comment type="subunit">
    <text evidence="3">Forms a membrane-associated complex with FtsE.</text>
</comment>
<feature type="transmembrane region" description="Helical" evidence="14">
    <location>
        <begin position="199"/>
        <end position="219"/>
    </location>
</feature>
<dbReference type="PANTHER" id="PTHR47755">
    <property type="entry name" value="CELL DIVISION PROTEIN FTSX"/>
    <property type="match status" value="1"/>
</dbReference>
<evidence type="ECO:0000256" key="14">
    <source>
        <dbReference type="SAM" id="Phobius"/>
    </source>
</evidence>
<feature type="transmembrane region" description="Helical" evidence="14">
    <location>
        <begin position="50"/>
        <end position="70"/>
    </location>
</feature>
<feature type="transmembrane region" description="Helical" evidence="14">
    <location>
        <begin position="290"/>
        <end position="311"/>
    </location>
</feature>
<evidence type="ECO:0000259" key="16">
    <source>
        <dbReference type="Pfam" id="PF18075"/>
    </source>
</evidence>
<dbReference type="Pfam" id="PF18075">
    <property type="entry name" value="FtsX_ECD"/>
    <property type="match status" value="1"/>
</dbReference>
<evidence type="ECO:0000256" key="13">
    <source>
        <dbReference type="SAM" id="MobiDB-lite"/>
    </source>
</evidence>
<evidence type="ECO:0000256" key="5">
    <source>
        <dbReference type="ARBA" id="ARBA00022475"/>
    </source>
</evidence>
<gene>
    <name evidence="17" type="ORF">MBSD_n1466</name>
</gene>
<dbReference type="GO" id="GO:0051301">
    <property type="term" value="P:cell division"/>
    <property type="evidence" value="ECO:0007669"/>
    <property type="project" value="UniProtKB-KW"/>
</dbReference>
<keyword evidence="6 12" id="KW-0997">Cell inner membrane</keyword>
<dbReference type="GO" id="GO:0032153">
    <property type="term" value="C:cell division site"/>
    <property type="evidence" value="ECO:0007669"/>
    <property type="project" value="TreeGrafter"/>
</dbReference>
<evidence type="ECO:0000259" key="15">
    <source>
        <dbReference type="Pfam" id="PF02687"/>
    </source>
</evidence>
<dbReference type="InterPro" id="IPR004513">
    <property type="entry name" value="FtsX"/>
</dbReference>
<evidence type="ECO:0000256" key="3">
    <source>
        <dbReference type="ARBA" id="ARBA00011160"/>
    </source>
</evidence>
<accession>A0A0K8QMT1</accession>
<evidence type="ECO:0000256" key="1">
    <source>
        <dbReference type="ARBA" id="ARBA00004429"/>
    </source>
</evidence>
<dbReference type="Proteomes" id="UP000253740">
    <property type="component" value="Unassembled WGS sequence"/>
</dbReference>
<sequence length="327" mass="34354">MSARRRDAAARGEPSARPAPRGRLRAWREQHAWCLAASVRRLAERPLGTLLTVAVMGFALALPLAFYLLLGNVQRLGAALGETQAVSVFLKPGRDAPAAQALAARLRGRVDVAAVTVKTPQQGLRELAALEGFAPAVDALGDGNPLPYVLVVEPRPELARAAVTTLVETLRTLPDVDLVQDDGAWRERLDALVGVARRAVQLLAALLALAALLVVGNTVRLDIRSRADEIAVLQLVGASAGFVRRPYLYEGVWYGLCSGVVAVLLVLLLELALAGPAARLAGSYGGQLGFAGIAAPVLLTVPFGAALLGWLGARLASARHLGATMPH</sequence>
<keyword evidence="5 12" id="KW-1003">Cell membrane</keyword>
<evidence type="ECO:0000313" key="17">
    <source>
        <dbReference type="EMBL" id="GAP66163.1"/>
    </source>
</evidence>
<comment type="similarity">
    <text evidence="2 12">Belongs to the ABC-4 integral membrane protein family. FtsX subfamily.</text>
</comment>
<dbReference type="PIRSF" id="PIRSF003097">
    <property type="entry name" value="FtsX"/>
    <property type="match status" value="1"/>
</dbReference>
<feature type="transmembrane region" description="Helical" evidence="14">
    <location>
        <begin position="252"/>
        <end position="278"/>
    </location>
</feature>
<evidence type="ECO:0000256" key="11">
    <source>
        <dbReference type="ARBA" id="ARBA00023306"/>
    </source>
</evidence>
<proteinExistence type="inferred from homology"/>
<feature type="domain" description="FtsX extracellular" evidence="16">
    <location>
        <begin position="86"/>
        <end position="179"/>
    </location>
</feature>
<dbReference type="NCBIfam" id="TIGR00439">
    <property type="entry name" value="FtsX_Gneg"/>
    <property type="match status" value="1"/>
</dbReference>
<evidence type="ECO:0000256" key="9">
    <source>
        <dbReference type="ARBA" id="ARBA00022989"/>
    </source>
</evidence>
<keyword evidence="9 14" id="KW-1133">Transmembrane helix</keyword>
<comment type="function">
    <text evidence="12">Part of the ABC transporter FtsEX involved in cellular division.</text>
</comment>
<dbReference type="AlphaFoldDB" id="A0A0K8QMT1"/>
<feature type="domain" description="ABC3 transporter permease C-terminal" evidence="15">
    <location>
        <begin position="203"/>
        <end position="312"/>
    </location>
</feature>
<keyword evidence="11 12" id="KW-0131">Cell cycle</keyword>
<dbReference type="Pfam" id="PF02687">
    <property type="entry name" value="FtsX"/>
    <property type="match status" value="1"/>
</dbReference>
<comment type="subcellular location">
    <subcellularLocation>
        <location evidence="1">Cell inner membrane</location>
        <topology evidence="1">Multi-pass membrane protein</topology>
    </subcellularLocation>
</comment>
<reference evidence="17" key="1">
    <citation type="submission" date="2015-08" db="EMBL/GenBank/DDBJ databases">
        <title>Complete DNA Sequence of Pseudomonas syringae pv. actinidiae, the Causal Agent of Kiwifruit Canker Disease.</title>
        <authorList>
            <person name="Rikkerink E.H.A."/>
            <person name="Fineran P.C."/>
        </authorList>
    </citation>
    <scope>NUCLEOTIDE SEQUENCE</scope>
    <source>
        <strain evidence="17">SkMP5</strain>
    </source>
</reference>
<evidence type="ECO:0000256" key="7">
    <source>
        <dbReference type="ARBA" id="ARBA00022618"/>
    </source>
</evidence>
<dbReference type="InterPro" id="IPR040690">
    <property type="entry name" value="FtsX_ECD"/>
</dbReference>
<keyword evidence="10 12" id="KW-0472">Membrane</keyword>
<dbReference type="GO" id="GO:0005886">
    <property type="term" value="C:plasma membrane"/>
    <property type="evidence" value="ECO:0007669"/>
    <property type="project" value="UniProtKB-SubCell"/>
</dbReference>
<evidence type="ECO:0000313" key="18">
    <source>
        <dbReference type="Proteomes" id="UP000253740"/>
    </source>
</evidence>
<protein>
    <recommendedName>
        <fullName evidence="4 12">Cell division protein FtsX</fullName>
    </recommendedName>
</protein>
<organism evidence="17">
    <name type="scientific">Mizugakiibacter sediminis</name>
    <dbReference type="NCBI Taxonomy" id="1475481"/>
    <lineage>
        <taxon>Bacteria</taxon>
        <taxon>Pseudomonadati</taxon>
        <taxon>Pseudomonadota</taxon>
        <taxon>Gammaproteobacteria</taxon>
        <taxon>Lysobacterales</taxon>
        <taxon>Rhodanobacteraceae</taxon>
        <taxon>Mizugakiibacter</taxon>
    </lineage>
</organism>
<dbReference type="EMBL" id="DF970191">
    <property type="protein sequence ID" value="GAP66163.1"/>
    <property type="molecule type" value="Genomic_DNA"/>
</dbReference>
<keyword evidence="18" id="KW-1185">Reference proteome</keyword>
<dbReference type="PANTHER" id="PTHR47755:SF1">
    <property type="entry name" value="CELL DIVISION PROTEIN FTSX"/>
    <property type="match status" value="1"/>
</dbReference>
<feature type="compositionally biased region" description="Basic and acidic residues" evidence="13">
    <location>
        <begin position="1"/>
        <end position="10"/>
    </location>
</feature>
<dbReference type="InterPro" id="IPR047590">
    <property type="entry name" value="FtsX_proteobact-type"/>
</dbReference>
<evidence type="ECO:0000256" key="6">
    <source>
        <dbReference type="ARBA" id="ARBA00022519"/>
    </source>
</evidence>
<evidence type="ECO:0000256" key="12">
    <source>
        <dbReference type="PIRNR" id="PIRNR003097"/>
    </source>
</evidence>
<evidence type="ECO:0000256" key="4">
    <source>
        <dbReference type="ARBA" id="ARBA00021907"/>
    </source>
</evidence>
<dbReference type="STRING" id="1475481.GCA_000953855_01491"/>
<keyword evidence="7 12" id="KW-0132">Cell division</keyword>